<organism evidence="2 3">
    <name type="scientific">Kribbella voronezhensis</name>
    <dbReference type="NCBI Taxonomy" id="2512212"/>
    <lineage>
        <taxon>Bacteria</taxon>
        <taxon>Bacillati</taxon>
        <taxon>Actinomycetota</taxon>
        <taxon>Actinomycetes</taxon>
        <taxon>Propionibacteriales</taxon>
        <taxon>Kribbellaceae</taxon>
        <taxon>Kribbella</taxon>
    </lineage>
</organism>
<dbReference type="InterPro" id="IPR006328">
    <property type="entry name" value="2-HAD"/>
</dbReference>
<evidence type="ECO:0000313" key="2">
    <source>
        <dbReference type="EMBL" id="TDU90185.1"/>
    </source>
</evidence>
<evidence type="ECO:0000256" key="1">
    <source>
        <dbReference type="ARBA" id="ARBA00022801"/>
    </source>
</evidence>
<dbReference type="InterPro" id="IPR051540">
    <property type="entry name" value="S-2-haloacid_dehalogenase"/>
</dbReference>
<dbReference type="Gene3D" id="1.10.150.240">
    <property type="entry name" value="Putative phosphatase, domain 2"/>
    <property type="match status" value="1"/>
</dbReference>
<dbReference type="Proteomes" id="UP000295151">
    <property type="component" value="Unassembled WGS sequence"/>
</dbReference>
<sequence length="224" mass="24194">MAASRPEVLVLDVNETLSDLTPMRQRFEAAGLPGDSLDTWFAAVLRDGFALTAVETSADFGAIAADILTGQLAAAGVDSGDDAVRSVLSGMTQLKLHPDVVPGLRRLHEAGVRLVTLTNGAARMSEQMFTDAGVLPLLEQRLDVTKPGRWKPHRAAYEYAAEVCKVPLDRMALAAVHPWDIDGAKRAGLQGWYIDRRRTPYPKTFTAPDLVVADFEELAAQLAG</sequence>
<dbReference type="NCBIfam" id="TIGR01428">
    <property type="entry name" value="HAD_type_II"/>
    <property type="match status" value="1"/>
</dbReference>
<comment type="caution">
    <text evidence="2">The sequence shown here is derived from an EMBL/GenBank/DDBJ whole genome shotgun (WGS) entry which is preliminary data.</text>
</comment>
<keyword evidence="1" id="KW-0378">Hydrolase</keyword>
<reference evidence="2 3" key="1">
    <citation type="submission" date="2019-03" db="EMBL/GenBank/DDBJ databases">
        <title>Genomic Encyclopedia of Type Strains, Phase III (KMG-III): the genomes of soil and plant-associated and newly described type strains.</title>
        <authorList>
            <person name="Whitman W."/>
        </authorList>
    </citation>
    <scope>NUCLEOTIDE SEQUENCE [LARGE SCALE GENOMIC DNA]</scope>
    <source>
        <strain evidence="2 3">VKM Ac-2575</strain>
    </source>
</reference>
<dbReference type="EMBL" id="SOCE01000001">
    <property type="protein sequence ID" value="TDU90185.1"/>
    <property type="molecule type" value="Genomic_DNA"/>
</dbReference>
<dbReference type="Pfam" id="PF00702">
    <property type="entry name" value="Hydrolase"/>
    <property type="match status" value="1"/>
</dbReference>
<keyword evidence="3" id="KW-1185">Reference proteome</keyword>
<gene>
    <name evidence="2" type="ORF">EV138_3770</name>
</gene>
<dbReference type="SFLD" id="SFLDS00003">
    <property type="entry name" value="Haloacid_Dehalogenase"/>
    <property type="match status" value="1"/>
</dbReference>
<dbReference type="InterPro" id="IPR036412">
    <property type="entry name" value="HAD-like_sf"/>
</dbReference>
<name>A0A4R7TDL8_9ACTN</name>
<evidence type="ECO:0000313" key="3">
    <source>
        <dbReference type="Proteomes" id="UP000295151"/>
    </source>
</evidence>
<dbReference type="InterPro" id="IPR023214">
    <property type="entry name" value="HAD_sf"/>
</dbReference>
<dbReference type="GO" id="GO:0019120">
    <property type="term" value="F:hydrolase activity, acting on acid halide bonds, in C-halide compounds"/>
    <property type="evidence" value="ECO:0007669"/>
    <property type="project" value="InterPro"/>
</dbReference>
<dbReference type="RefSeq" id="WP_238158217.1">
    <property type="nucleotide sequence ID" value="NZ_SOCE01000001.1"/>
</dbReference>
<dbReference type="SUPFAM" id="SSF56784">
    <property type="entry name" value="HAD-like"/>
    <property type="match status" value="1"/>
</dbReference>
<dbReference type="InterPro" id="IPR023198">
    <property type="entry name" value="PGP-like_dom2"/>
</dbReference>
<dbReference type="AlphaFoldDB" id="A0A4R7TDL8"/>
<accession>A0A4R7TDL8</accession>
<dbReference type="SFLD" id="SFLDG01129">
    <property type="entry name" value="C1.5:_HAD__Beta-PGM__Phosphata"/>
    <property type="match status" value="1"/>
</dbReference>
<protein>
    <submittedName>
        <fullName evidence="2">2-haloacid dehalogenase</fullName>
    </submittedName>
</protein>
<dbReference type="Gene3D" id="3.40.50.1000">
    <property type="entry name" value="HAD superfamily/HAD-like"/>
    <property type="match status" value="1"/>
</dbReference>
<dbReference type="PANTHER" id="PTHR43316:SF3">
    <property type="entry name" value="HALOACID DEHALOGENASE, TYPE II (AFU_ORTHOLOGUE AFUA_2G07750)-RELATED"/>
    <property type="match status" value="1"/>
</dbReference>
<proteinExistence type="predicted"/>
<dbReference type="PANTHER" id="PTHR43316">
    <property type="entry name" value="HYDROLASE, HALOACID DELAHOGENASE-RELATED"/>
    <property type="match status" value="1"/>
</dbReference>